<accession>A0AAP0INT1</accession>
<evidence type="ECO:0000256" key="1">
    <source>
        <dbReference type="SAM" id="Phobius"/>
    </source>
</evidence>
<comment type="caution">
    <text evidence="2">The sequence shown here is derived from an EMBL/GenBank/DDBJ whole genome shotgun (WGS) entry which is preliminary data.</text>
</comment>
<name>A0AAP0INT1_9MAGN</name>
<feature type="transmembrane region" description="Helical" evidence="1">
    <location>
        <begin position="20"/>
        <end position="41"/>
    </location>
</feature>
<dbReference type="EMBL" id="JBBNAG010000007">
    <property type="protein sequence ID" value="KAK9118926.1"/>
    <property type="molecule type" value="Genomic_DNA"/>
</dbReference>
<evidence type="ECO:0000313" key="2">
    <source>
        <dbReference type="EMBL" id="KAK9118926.1"/>
    </source>
</evidence>
<dbReference type="Proteomes" id="UP001419268">
    <property type="component" value="Unassembled WGS sequence"/>
</dbReference>
<dbReference type="AlphaFoldDB" id="A0AAP0INT1"/>
<keyword evidence="1" id="KW-0472">Membrane</keyword>
<reference evidence="2 3" key="1">
    <citation type="submission" date="2024-01" db="EMBL/GenBank/DDBJ databases">
        <title>Genome assemblies of Stephania.</title>
        <authorList>
            <person name="Yang L."/>
        </authorList>
    </citation>
    <scope>NUCLEOTIDE SEQUENCE [LARGE SCALE GENOMIC DNA]</scope>
    <source>
        <strain evidence="2">JXDWG</strain>
        <tissue evidence="2">Leaf</tissue>
    </source>
</reference>
<keyword evidence="1" id="KW-1133">Transmembrane helix</keyword>
<keyword evidence="1" id="KW-0812">Transmembrane</keyword>
<keyword evidence="3" id="KW-1185">Reference proteome</keyword>
<gene>
    <name evidence="2" type="ORF">Scep_017019</name>
</gene>
<protein>
    <submittedName>
        <fullName evidence="2">Uncharacterized protein</fullName>
    </submittedName>
</protein>
<organism evidence="2 3">
    <name type="scientific">Stephania cephalantha</name>
    <dbReference type="NCBI Taxonomy" id="152367"/>
    <lineage>
        <taxon>Eukaryota</taxon>
        <taxon>Viridiplantae</taxon>
        <taxon>Streptophyta</taxon>
        <taxon>Embryophyta</taxon>
        <taxon>Tracheophyta</taxon>
        <taxon>Spermatophyta</taxon>
        <taxon>Magnoliopsida</taxon>
        <taxon>Ranunculales</taxon>
        <taxon>Menispermaceae</taxon>
        <taxon>Menispermoideae</taxon>
        <taxon>Cissampelideae</taxon>
        <taxon>Stephania</taxon>
    </lineage>
</organism>
<evidence type="ECO:0000313" key="3">
    <source>
        <dbReference type="Proteomes" id="UP001419268"/>
    </source>
</evidence>
<sequence>MREKKAIIQVISLIKVDKRINLVGRLIALLVLAIRDILLAYPSSLLTDVAILHGLQSGHVNGVPLAGVHVARHQLPLHRHRAAGSISAAANLRAGRPPPSRWPSATFALPLSHRIQHRRPVLPAASDLAVVLLGRWPCAITATAHLPRPSRGCCTDEPAEPPPTGAGPPGVYQVIEEMLLALVKSDDILFTITTPYINTPMISSSAPTSTLRHTATPRYVSYINTPMILPCAPTSTLRRARYSTTRSIPSFSPKVQPRRAEQISSVRSGTCRMRTKEKVGKGRFGEVVDDVALRFEVEAPSVGLLAGWESVGEPNIVRSFSASFAIFTADALSNSRGGNSFQAFMTSTDFGSEEDGSTEVAWLILISNCWPAKSEDCSAGGAAYHDASRLCNVTGSRLVAKDVQEIVRLAIPKQN</sequence>
<proteinExistence type="predicted"/>